<evidence type="ECO:0000313" key="11">
    <source>
        <dbReference type="EMBL" id="EAQ05471.1"/>
    </source>
</evidence>
<keyword evidence="7 9" id="KW-0472">Membrane</keyword>
<dbReference type="STRING" id="314232.SKA53_03644"/>
<sequence>MTVLTCAEVVMRYAFHSPIFGSAEMIQMLLGILVFSGMFAVTRDRGHVNVSLFEPFLLRHFRRLYRSIFDVMTLVGVVAIFGILGWRTWDLTHYPETSVVLRLEMIWIIGAMAALAGLAIVAALAAMADERRNTPPHSPQDYE</sequence>
<evidence type="ECO:0000256" key="6">
    <source>
        <dbReference type="ARBA" id="ARBA00022989"/>
    </source>
</evidence>
<evidence type="ECO:0000256" key="9">
    <source>
        <dbReference type="RuleBase" id="RU369079"/>
    </source>
</evidence>
<dbReference type="Proteomes" id="UP000004507">
    <property type="component" value="Unassembled WGS sequence"/>
</dbReference>
<dbReference type="InterPro" id="IPR007387">
    <property type="entry name" value="TRAP_DctQ"/>
</dbReference>
<feature type="transmembrane region" description="Helical" evidence="9">
    <location>
        <begin position="25"/>
        <end position="43"/>
    </location>
</feature>
<keyword evidence="3" id="KW-1003">Cell membrane</keyword>
<comment type="similarity">
    <text evidence="8 9">Belongs to the TRAP transporter small permease family.</text>
</comment>
<dbReference type="HOGENOM" id="CLU_1803827_0_0_5"/>
<evidence type="ECO:0000256" key="1">
    <source>
        <dbReference type="ARBA" id="ARBA00004429"/>
    </source>
</evidence>
<dbReference type="Pfam" id="PF04290">
    <property type="entry name" value="DctQ"/>
    <property type="match status" value="1"/>
</dbReference>
<keyword evidence="5 9" id="KW-0812">Transmembrane</keyword>
<dbReference type="InterPro" id="IPR055348">
    <property type="entry name" value="DctQ"/>
</dbReference>
<evidence type="ECO:0000256" key="2">
    <source>
        <dbReference type="ARBA" id="ARBA00022448"/>
    </source>
</evidence>
<reference evidence="11 12" key="1">
    <citation type="submission" date="2006-01" db="EMBL/GenBank/DDBJ databases">
        <authorList>
            <person name="Hagstrom A."/>
            <person name="Ferriera S."/>
            <person name="Johnson J."/>
            <person name="Kravitz S."/>
            <person name="Halpern A."/>
            <person name="Remington K."/>
            <person name="Beeson K."/>
            <person name="Tran B."/>
            <person name="Rogers Y.-H."/>
            <person name="Friedman R."/>
            <person name="Venter J.C."/>
        </authorList>
    </citation>
    <scope>NUCLEOTIDE SEQUENCE [LARGE SCALE GENOMIC DNA]</scope>
    <source>
        <strain evidence="11 12">SKA53</strain>
    </source>
</reference>
<dbReference type="PANTHER" id="PTHR35011:SF2">
    <property type="entry name" value="2,3-DIKETO-L-GULONATE TRAP TRANSPORTER SMALL PERMEASE PROTEIN YIAM"/>
    <property type="match status" value="1"/>
</dbReference>
<dbReference type="AlphaFoldDB" id="A3V8P0"/>
<dbReference type="GO" id="GO:0015740">
    <property type="term" value="P:C4-dicarboxylate transport"/>
    <property type="evidence" value="ECO:0007669"/>
    <property type="project" value="TreeGrafter"/>
</dbReference>
<protein>
    <recommendedName>
        <fullName evidence="9">TRAP transporter small permease protein</fullName>
    </recommendedName>
</protein>
<comment type="caution">
    <text evidence="11">The sequence shown here is derived from an EMBL/GenBank/DDBJ whole genome shotgun (WGS) entry which is preliminary data.</text>
</comment>
<organism evidence="11 12">
    <name type="scientific">Yoonia vestfoldensis SKA53</name>
    <dbReference type="NCBI Taxonomy" id="314232"/>
    <lineage>
        <taxon>Bacteria</taxon>
        <taxon>Pseudomonadati</taxon>
        <taxon>Pseudomonadota</taxon>
        <taxon>Alphaproteobacteria</taxon>
        <taxon>Rhodobacterales</taxon>
        <taxon>Paracoccaceae</taxon>
        <taxon>Yoonia</taxon>
    </lineage>
</organism>
<comment type="subcellular location">
    <subcellularLocation>
        <location evidence="1 9">Cell inner membrane</location>
        <topology evidence="1 9">Multi-pass membrane protein</topology>
    </subcellularLocation>
</comment>
<feature type="transmembrane region" description="Helical" evidence="9">
    <location>
        <begin position="64"/>
        <end position="86"/>
    </location>
</feature>
<evidence type="ECO:0000259" key="10">
    <source>
        <dbReference type="Pfam" id="PF04290"/>
    </source>
</evidence>
<comment type="caution">
    <text evidence="9">Lacks conserved residue(s) required for the propagation of feature annotation.</text>
</comment>
<gene>
    <name evidence="11" type="ORF">SKA53_03644</name>
</gene>
<evidence type="ECO:0000256" key="4">
    <source>
        <dbReference type="ARBA" id="ARBA00022519"/>
    </source>
</evidence>
<evidence type="ECO:0000256" key="7">
    <source>
        <dbReference type="ARBA" id="ARBA00023136"/>
    </source>
</evidence>
<evidence type="ECO:0000256" key="8">
    <source>
        <dbReference type="ARBA" id="ARBA00038436"/>
    </source>
</evidence>
<evidence type="ECO:0000256" key="5">
    <source>
        <dbReference type="ARBA" id="ARBA00022692"/>
    </source>
</evidence>
<feature type="transmembrane region" description="Helical" evidence="9">
    <location>
        <begin position="106"/>
        <end position="128"/>
    </location>
</feature>
<dbReference type="GO" id="GO:0005886">
    <property type="term" value="C:plasma membrane"/>
    <property type="evidence" value="ECO:0007669"/>
    <property type="project" value="UniProtKB-SubCell"/>
</dbReference>
<evidence type="ECO:0000313" key="12">
    <source>
        <dbReference type="Proteomes" id="UP000004507"/>
    </source>
</evidence>
<dbReference type="PANTHER" id="PTHR35011">
    <property type="entry name" value="2,3-DIKETO-L-GULONATE TRAP TRANSPORTER SMALL PERMEASE PROTEIN YIAM"/>
    <property type="match status" value="1"/>
</dbReference>
<name>A3V8P0_9RHOB</name>
<comment type="subunit">
    <text evidence="9">The complex comprises the extracytoplasmic solute receptor protein and the two transmembrane proteins.</text>
</comment>
<keyword evidence="6 9" id="KW-1133">Transmembrane helix</keyword>
<proteinExistence type="inferred from homology"/>
<dbReference type="eggNOG" id="COG3090">
    <property type="taxonomic scope" value="Bacteria"/>
</dbReference>
<comment type="function">
    <text evidence="9">Part of the tripartite ATP-independent periplasmic (TRAP) transport system.</text>
</comment>
<keyword evidence="12" id="KW-1185">Reference proteome</keyword>
<keyword evidence="4 9" id="KW-0997">Cell inner membrane</keyword>
<feature type="domain" description="Tripartite ATP-independent periplasmic transporters DctQ component" evidence="10">
    <location>
        <begin position="1"/>
        <end position="130"/>
    </location>
</feature>
<dbReference type="GO" id="GO:0022857">
    <property type="term" value="F:transmembrane transporter activity"/>
    <property type="evidence" value="ECO:0007669"/>
    <property type="project" value="UniProtKB-UniRule"/>
</dbReference>
<dbReference type="RefSeq" id="WP_007204685.1">
    <property type="nucleotide sequence ID" value="NZ_CH672414.1"/>
</dbReference>
<keyword evidence="2 9" id="KW-0813">Transport</keyword>
<evidence type="ECO:0000256" key="3">
    <source>
        <dbReference type="ARBA" id="ARBA00022475"/>
    </source>
</evidence>
<accession>A3V8P0</accession>
<dbReference type="EMBL" id="AAMS01000009">
    <property type="protein sequence ID" value="EAQ05471.1"/>
    <property type="molecule type" value="Genomic_DNA"/>
</dbReference>